<evidence type="ECO:0000313" key="1">
    <source>
        <dbReference type="EMBL" id="GAG84264.1"/>
    </source>
</evidence>
<comment type="caution">
    <text evidence="1">The sequence shown here is derived from an EMBL/GenBank/DDBJ whole genome shotgun (WGS) entry which is preliminary data.</text>
</comment>
<proteinExistence type="predicted"/>
<sequence length="134" mass="15215">MTVPGKKLRPWDGPSEDQCGYGKHKYREIDPSTINPEDYARTFGGDEEFYGDVREYNSAYNEKHPENKVQLDWLCRVGTVFQVFDGDYVGKWMVADVPLVLDGEIFIVSKKVGEDTEQVHLKAVELGVVVDKAN</sequence>
<gene>
    <name evidence="1" type="ORF">S01H4_34024</name>
</gene>
<name>X1ANJ2_9ZZZZ</name>
<reference evidence="1" key="1">
    <citation type="journal article" date="2014" name="Front. Microbiol.">
        <title>High frequency of phylogenetically diverse reductive dehalogenase-homologous genes in deep subseafloor sedimentary metagenomes.</title>
        <authorList>
            <person name="Kawai M."/>
            <person name="Futagami T."/>
            <person name="Toyoda A."/>
            <person name="Takaki Y."/>
            <person name="Nishi S."/>
            <person name="Hori S."/>
            <person name="Arai W."/>
            <person name="Tsubouchi T."/>
            <person name="Morono Y."/>
            <person name="Uchiyama I."/>
            <person name="Ito T."/>
            <person name="Fujiyama A."/>
            <person name="Inagaki F."/>
            <person name="Takami H."/>
        </authorList>
    </citation>
    <scope>NUCLEOTIDE SEQUENCE</scope>
    <source>
        <strain evidence="1">Expedition CK06-06</strain>
    </source>
</reference>
<dbReference type="EMBL" id="BART01017971">
    <property type="protein sequence ID" value="GAG84264.1"/>
    <property type="molecule type" value="Genomic_DNA"/>
</dbReference>
<accession>X1ANJ2</accession>
<organism evidence="1">
    <name type="scientific">marine sediment metagenome</name>
    <dbReference type="NCBI Taxonomy" id="412755"/>
    <lineage>
        <taxon>unclassified sequences</taxon>
        <taxon>metagenomes</taxon>
        <taxon>ecological metagenomes</taxon>
    </lineage>
</organism>
<protein>
    <submittedName>
        <fullName evidence="1">Uncharacterized protein</fullName>
    </submittedName>
</protein>
<dbReference type="AlphaFoldDB" id="X1ANJ2"/>